<name>A0A2B4S2N2_STYPI</name>
<dbReference type="InterPro" id="IPR036858">
    <property type="entry name" value="Cyclin-dep_kinase_reg-sub_sf"/>
</dbReference>
<sequence>MSVKDIYYSPRYADDAGEYEFRHVILPKDIAKKVPQRLMSEPEWRNLGVQQSQGWVHYLRHGPEPHILLFRKKVK</sequence>
<gene>
    <name evidence="5" type="ORF">AWC38_SpisGene12719</name>
</gene>
<evidence type="ECO:0000313" key="6">
    <source>
        <dbReference type="Proteomes" id="UP000225706"/>
    </source>
</evidence>
<evidence type="ECO:0000256" key="3">
    <source>
        <dbReference type="ARBA" id="ARBA00023306"/>
    </source>
</evidence>
<evidence type="ECO:0000256" key="4">
    <source>
        <dbReference type="RuleBase" id="RU311113"/>
    </source>
</evidence>
<evidence type="ECO:0000256" key="2">
    <source>
        <dbReference type="ARBA" id="ARBA00022618"/>
    </source>
</evidence>
<dbReference type="Proteomes" id="UP000225706">
    <property type="component" value="Unassembled WGS sequence"/>
</dbReference>
<accession>A0A2B4S2N2</accession>
<evidence type="ECO:0000313" key="5">
    <source>
        <dbReference type="EMBL" id="PFX22745.1"/>
    </source>
</evidence>
<dbReference type="PANTHER" id="PTHR23415">
    <property type="entry name" value="CYCLIN-DEPENDENT KINASES REGULATORY SUBUNIT/60S RIBOSOME SUBUNIT BIOGENESIS PROTEIN NIP7"/>
    <property type="match status" value="1"/>
</dbReference>
<dbReference type="Gene3D" id="3.30.170.10">
    <property type="entry name" value="Cyclin-dependent kinase, regulatory subunit"/>
    <property type="match status" value="1"/>
</dbReference>
<comment type="similarity">
    <text evidence="1 4">Belongs to the CKS family.</text>
</comment>
<dbReference type="InterPro" id="IPR000789">
    <property type="entry name" value="Cyclin-dep_kinase_reg-sub"/>
</dbReference>
<dbReference type="GO" id="GO:0016301">
    <property type="term" value="F:kinase activity"/>
    <property type="evidence" value="ECO:0007669"/>
    <property type="project" value="UniProtKB-KW"/>
</dbReference>
<dbReference type="AlphaFoldDB" id="A0A2B4S2N2"/>
<keyword evidence="5" id="KW-0418">Kinase</keyword>
<dbReference type="SMART" id="SM01084">
    <property type="entry name" value="CKS"/>
    <property type="match status" value="1"/>
</dbReference>
<reference evidence="6" key="1">
    <citation type="journal article" date="2017" name="bioRxiv">
        <title>Comparative analysis of the genomes of Stylophora pistillata and Acropora digitifera provides evidence for extensive differences between species of corals.</title>
        <authorList>
            <person name="Voolstra C.R."/>
            <person name="Li Y."/>
            <person name="Liew Y.J."/>
            <person name="Baumgarten S."/>
            <person name="Zoccola D."/>
            <person name="Flot J.-F."/>
            <person name="Tambutte S."/>
            <person name="Allemand D."/>
            <person name="Aranda M."/>
        </authorList>
    </citation>
    <scope>NUCLEOTIDE SEQUENCE [LARGE SCALE GENOMIC DNA]</scope>
</reference>
<proteinExistence type="inferred from homology"/>
<dbReference type="PRINTS" id="PR00296">
    <property type="entry name" value="CYCLINKINASE"/>
</dbReference>
<comment type="function">
    <text evidence="4">Binds to the catalytic subunit of the cyclin dependent kinases and is essential for their biological function.</text>
</comment>
<comment type="caution">
    <text evidence="5">The sequence shown here is derived from an EMBL/GenBank/DDBJ whole genome shotgun (WGS) entry which is preliminary data.</text>
</comment>
<keyword evidence="6" id="KW-1185">Reference proteome</keyword>
<dbReference type="GO" id="GO:0016538">
    <property type="term" value="F:cyclin-dependent protein serine/threonine kinase regulator activity"/>
    <property type="evidence" value="ECO:0007669"/>
    <property type="project" value="InterPro"/>
</dbReference>
<dbReference type="FunFam" id="3.30.170.10:FF:000001">
    <property type="entry name" value="Cyclin-dependent kinases regulatory subunit"/>
    <property type="match status" value="1"/>
</dbReference>
<dbReference type="SUPFAM" id="SSF55637">
    <property type="entry name" value="Cell cycle regulatory proteins"/>
    <property type="match status" value="1"/>
</dbReference>
<organism evidence="5 6">
    <name type="scientific">Stylophora pistillata</name>
    <name type="common">Smooth cauliflower coral</name>
    <dbReference type="NCBI Taxonomy" id="50429"/>
    <lineage>
        <taxon>Eukaryota</taxon>
        <taxon>Metazoa</taxon>
        <taxon>Cnidaria</taxon>
        <taxon>Anthozoa</taxon>
        <taxon>Hexacorallia</taxon>
        <taxon>Scleractinia</taxon>
        <taxon>Astrocoeniina</taxon>
        <taxon>Pocilloporidae</taxon>
        <taxon>Stylophora</taxon>
    </lineage>
</organism>
<keyword evidence="3 4" id="KW-0131">Cell cycle</keyword>
<keyword evidence="2 4" id="KW-0132">Cell division</keyword>
<dbReference type="PROSITE" id="PS00945">
    <property type="entry name" value="CKS_2"/>
    <property type="match status" value="1"/>
</dbReference>
<dbReference type="OrthoDB" id="440676at2759"/>
<dbReference type="GO" id="GO:0051301">
    <property type="term" value="P:cell division"/>
    <property type="evidence" value="ECO:0007669"/>
    <property type="project" value="UniProtKB-UniRule"/>
</dbReference>
<dbReference type="EMBL" id="LSMT01000230">
    <property type="protein sequence ID" value="PFX22745.1"/>
    <property type="molecule type" value="Genomic_DNA"/>
</dbReference>
<dbReference type="STRING" id="50429.A0A2B4S2N2"/>
<protein>
    <recommendedName>
        <fullName evidence="4">Cyclin-dependent kinases regulatory subunit</fullName>
    </recommendedName>
</protein>
<dbReference type="Pfam" id="PF01111">
    <property type="entry name" value="CKS"/>
    <property type="match status" value="1"/>
</dbReference>
<evidence type="ECO:0000256" key="1">
    <source>
        <dbReference type="ARBA" id="ARBA00007782"/>
    </source>
</evidence>
<keyword evidence="5" id="KW-0808">Transferase</keyword>